<proteinExistence type="predicted"/>
<evidence type="ECO:0000313" key="1">
    <source>
        <dbReference type="EMBL" id="KAI3774682.1"/>
    </source>
</evidence>
<name>A0ACB9FU71_9ASTR</name>
<dbReference type="Proteomes" id="UP001056120">
    <property type="component" value="Linkage Group LG16"/>
</dbReference>
<comment type="caution">
    <text evidence="1">The sequence shown here is derived from an EMBL/GenBank/DDBJ whole genome shotgun (WGS) entry which is preliminary data.</text>
</comment>
<evidence type="ECO:0000313" key="2">
    <source>
        <dbReference type="Proteomes" id="UP001056120"/>
    </source>
</evidence>
<keyword evidence="2" id="KW-1185">Reference proteome</keyword>
<reference evidence="1 2" key="2">
    <citation type="journal article" date="2022" name="Mol. Ecol. Resour.">
        <title>The genomes of chicory, endive, great burdock and yacon provide insights into Asteraceae paleo-polyploidization history and plant inulin production.</title>
        <authorList>
            <person name="Fan W."/>
            <person name="Wang S."/>
            <person name="Wang H."/>
            <person name="Wang A."/>
            <person name="Jiang F."/>
            <person name="Liu H."/>
            <person name="Zhao H."/>
            <person name="Xu D."/>
            <person name="Zhang Y."/>
        </authorList>
    </citation>
    <scope>NUCLEOTIDE SEQUENCE [LARGE SCALE GENOMIC DNA]</scope>
    <source>
        <strain evidence="2">cv. Yunnan</strain>
        <tissue evidence="1">Leaves</tissue>
    </source>
</reference>
<reference evidence="2" key="1">
    <citation type="journal article" date="2022" name="Mol. Ecol. Resour.">
        <title>The genomes of chicory, endive, great burdock and yacon provide insights into Asteraceae palaeo-polyploidization history and plant inulin production.</title>
        <authorList>
            <person name="Fan W."/>
            <person name="Wang S."/>
            <person name="Wang H."/>
            <person name="Wang A."/>
            <person name="Jiang F."/>
            <person name="Liu H."/>
            <person name="Zhao H."/>
            <person name="Xu D."/>
            <person name="Zhang Y."/>
        </authorList>
    </citation>
    <scope>NUCLEOTIDE SEQUENCE [LARGE SCALE GENOMIC DNA]</scope>
    <source>
        <strain evidence="2">cv. Yunnan</strain>
    </source>
</reference>
<sequence>MMASLLPFHEEGQSYEEMLPTLDIVCYLSFQDFNSFTSSHECGVFFGRLAEAQLRRLLLLFFLVQWCLQIFSDSQLTHRKMAGPFGLVALDCKAMFLETDKKNTLKQCYK</sequence>
<gene>
    <name evidence="1" type="ORF">L1987_49242</name>
</gene>
<protein>
    <submittedName>
        <fullName evidence="1">Uncharacterized protein</fullName>
    </submittedName>
</protein>
<organism evidence="1 2">
    <name type="scientific">Smallanthus sonchifolius</name>
    <dbReference type="NCBI Taxonomy" id="185202"/>
    <lineage>
        <taxon>Eukaryota</taxon>
        <taxon>Viridiplantae</taxon>
        <taxon>Streptophyta</taxon>
        <taxon>Embryophyta</taxon>
        <taxon>Tracheophyta</taxon>
        <taxon>Spermatophyta</taxon>
        <taxon>Magnoliopsida</taxon>
        <taxon>eudicotyledons</taxon>
        <taxon>Gunneridae</taxon>
        <taxon>Pentapetalae</taxon>
        <taxon>asterids</taxon>
        <taxon>campanulids</taxon>
        <taxon>Asterales</taxon>
        <taxon>Asteraceae</taxon>
        <taxon>Asteroideae</taxon>
        <taxon>Heliantheae alliance</taxon>
        <taxon>Millerieae</taxon>
        <taxon>Smallanthus</taxon>
    </lineage>
</organism>
<dbReference type="EMBL" id="CM042033">
    <property type="protein sequence ID" value="KAI3774682.1"/>
    <property type="molecule type" value="Genomic_DNA"/>
</dbReference>
<accession>A0ACB9FU71</accession>